<dbReference type="AlphaFoldDB" id="A0A5J4QGH6"/>
<dbReference type="Pfam" id="PF16153">
    <property type="entry name" value="DUF4861"/>
    <property type="match status" value="1"/>
</dbReference>
<reference evidence="1" key="1">
    <citation type="submission" date="2019-03" db="EMBL/GenBank/DDBJ databases">
        <title>Single cell metagenomics reveals metabolic interactions within the superorganism composed of flagellate Streblomastix strix and complex community of Bacteroidetes bacteria on its surface.</title>
        <authorList>
            <person name="Treitli S.C."/>
            <person name="Kolisko M."/>
            <person name="Husnik F."/>
            <person name="Keeling P."/>
            <person name="Hampl V."/>
        </authorList>
    </citation>
    <scope>NUCLEOTIDE SEQUENCE</scope>
    <source>
        <strain evidence="1">STM</strain>
    </source>
</reference>
<proteinExistence type="predicted"/>
<name>A0A5J4QGH6_9ZZZZ</name>
<evidence type="ECO:0008006" key="2">
    <source>
        <dbReference type="Google" id="ProtNLM"/>
    </source>
</evidence>
<sequence length="99" mass="11031">INYIDPTENPNNGNGKIFVGAAFPSKVKEAKTVLLSQKEKQERGADGHVLAISDYTSGEYTYYWGGVWSKSDIQESAAWNQYVSDFARKVANPLEVEIE</sequence>
<comment type="caution">
    <text evidence="1">The sequence shown here is derived from an EMBL/GenBank/DDBJ whole genome shotgun (WGS) entry which is preliminary data.</text>
</comment>
<organism evidence="1">
    <name type="scientific">termite gut metagenome</name>
    <dbReference type="NCBI Taxonomy" id="433724"/>
    <lineage>
        <taxon>unclassified sequences</taxon>
        <taxon>metagenomes</taxon>
        <taxon>organismal metagenomes</taxon>
    </lineage>
</organism>
<accession>A0A5J4QGH6</accession>
<evidence type="ECO:0000313" key="1">
    <source>
        <dbReference type="EMBL" id="KAA6320180.1"/>
    </source>
</evidence>
<dbReference type="EMBL" id="SNRY01003664">
    <property type="protein sequence ID" value="KAA6320180.1"/>
    <property type="molecule type" value="Genomic_DNA"/>
</dbReference>
<protein>
    <recommendedName>
        <fullName evidence="2">DUF4861 domain-containing protein</fullName>
    </recommendedName>
</protein>
<dbReference type="InterPro" id="IPR032342">
    <property type="entry name" value="DUF4861"/>
</dbReference>
<feature type="non-terminal residue" evidence="1">
    <location>
        <position position="1"/>
    </location>
</feature>
<gene>
    <name evidence="1" type="ORF">EZS27_030017</name>
</gene>